<dbReference type="PANTHER" id="PTHR43808">
    <property type="entry name" value="ACETYLORNITHINE DEACETYLASE"/>
    <property type="match status" value="1"/>
</dbReference>
<dbReference type="InterPro" id="IPR002933">
    <property type="entry name" value="Peptidase_M20"/>
</dbReference>
<evidence type="ECO:0000259" key="3">
    <source>
        <dbReference type="Pfam" id="PF07687"/>
    </source>
</evidence>
<dbReference type="Pfam" id="PF01546">
    <property type="entry name" value="Peptidase_M20"/>
    <property type="match status" value="1"/>
</dbReference>
<dbReference type="GO" id="GO:0046872">
    <property type="term" value="F:metal ion binding"/>
    <property type="evidence" value="ECO:0007669"/>
    <property type="project" value="UniProtKB-KW"/>
</dbReference>
<dbReference type="SUPFAM" id="SSF53187">
    <property type="entry name" value="Zn-dependent exopeptidases"/>
    <property type="match status" value="1"/>
</dbReference>
<dbReference type="OrthoDB" id="9809784at2"/>
<evidence type="ECO:0000256" key="1">
    <source>
        <dbReference type="ARBA" id="ARBA00022723"/>
    </source>
</evidence>
<keyword evidence="1" id="KW-0479">Metal-binding</keyword>
<dbReference type="Proteomes" id="UP000278222">
    <property type="component" value="Unassembled WGS sequence"/>
</dbReference>
<dbReference type="SUPFAM" id="SSF55031">
    <property type="entry name" value="Bacterial exopeptidase dimerisation domain"/>
    <property type="match status" value="1"/>
</dbReference>
<protein>
    <submittedName>
        <fullName evidence="4">Succinyl-diaminopimelate desuccinylase</fullName>
    </submittedName>
</protein>
<dbReference type="PANTHER" id="PTHR43808:SF32">
    <property type="entry name" value="ARGE_DAPE-RELATED DEACYLASE"/>
    <property type="match status" value="1"/>
</dbReference>
<dbReference type="EMBL" id="RJKX01000011">
    <property type="protein sequence ID" value="ROQ01930.1"/>
    <property type="molecule type" value="Genomic_DNA"/>
</dbReference>
<dbReference type="GO" id="GO:0016787">
    <property type="term" value="F:hydrolase activity"/>
    <property type="evidence" value="ECO:0007669"/>
    <property type="project" value="UniProtKB-KW"/>
</dbReference>
<dbReference type="AlphaFoldDB" id="A0A3N1MH14"/>
<dbReference type="InterPro" id="IPR011650">
    <property type="entry name" value="Peptidase_M20_dimer"/>
</dbReference>
<organism evidence="4 5">
    <name type="scientific">Stella humosa</name>
    <dbReference type="NCBI Taxonomy" id="94"/>
    <lineage>
        <taxon>Bacteria</taxon>
        <taxon>Pseudomonadati</taxon>
        <taxon>Pseudomonadota</taxon>
        <taxon>Alphaproteobacteria</taxon>
        <taxon>Rhodospirillales</taxon>
        <taxon>Stellaceae</taxon>
        <taxon>Stella</taxon>
    </lineage>
</organism>
<dbReference type="InterPro" id="IPR036264">
    <property type="entry name" value="Bact_exopeptidase_dim_dom"/>
</dbReference>
<keyword evidence="2" id="KW-0378">Hydrolase</keyword>
<comment type="caution">
    <text evidence="4">The sequence shown here is derived from an EMBL/GenBank/DDBJ whole genome shotgun (WGS) entry which is preliminary data.</text>
</comment>
<dbReference type="Gene3D" id="3.30.70.360">
    <property type="match status" value="1"/>
</dbReference>
<dbReference type="Gene3D" id="3.40.630.10">
    <property type="entry name" value="Zn peptidases"/>
    <property type="match status" value="1"/>
</dbReference>
<name>A0A3N1MH14_9PROT</name>
<evidence type="ECO:0000313" key="4">
    <source>
        <dbReference type="EMBL" id="ROQ01930.1"/>
    </source>
</evidence>
<dbReference type="InterPro" id="IPR050072">
    <property type="entry name" value="Peptidase_M20A"/>
</dbReference>
<evidence type="ECO:0000313" key="5">
    <source>
        <dbReference type="Proteomes" id="UP000278222"/>
    </source>
</evidence>
<sequence>MPATASDDPKSRLLAWIEADQAAIVAFLSGFLQAKSPNPPGDTREACAHVLGLLAADGLPHRTVAARPDLPNIVGSFDGAAAGRHLVLNGHMDVFPAIEDRPGERGQWSGEVTEDRVYGRGAADMKCGTTASIMAYRYLHRLRGELKGRLTLTVVSDEETGGRWGTKYLMETCPDEVLGDCCLNGEPSGLATLRFAEKGTLRLVFTIRTTGGHGAYPHLSGSANKIAAAIVTELEAIGDLKADMPEGMAEVLAAPEVQAAIDRSLGDGARHIVAKATVNIGVLRGGLKINMMPDECIVEADIRVPPGIPRDRVRALVQEILARHPEATMEERTDHSYDASWCDPHGEMAGIIQGNVLALKGFRPEPIVSLGGSDGRYWRWRGIPAYLYGPSPRTMGRRDEHVTIDELMHIVRTHTLSAYDYLTR</sequence>
<dbReference type="Pfam" id="PF07687">
    <property type="entry name" value="M20_dimer"/>
    <property type="match status" value="1"/>
</dbReference>
<proteinExistence type="predicted"/>
<feature type="domain" description="Peptidase M20 dimerisation" evidence="3">
    <location>
        <begin position="196"/>
        <end position="326"/>
    </location>
</feature>
<accession>A0A3N1MH14</accession>
<evidence type="ECO:0000256" key="2">
    <source>
        <dbReference type="ARBA" id="ARBA00022801"/>
    </source>
</evidence>
<keyword evidence="5" id="KW-1185">Reference proteome</keyword>
<reference evidence="4 5" key="1">
    <citation type="submission" date="2018-11" db="EMBL/GenBank/DDBJ databases">
        <title>Genomic Encyclopedia of Type Strains, Phase IV (KMG-IV): sequencing the most valuable type-strain genomes for metagenomic binning, comparative biology and taxonomic classification.</title>
        <authorList>
            <person name="Goeker M."/>
        </authorList>
    </citation>
    <scope>NUCLEOTIDE SEQUENCE [LARGE SCALE GENOMIC DNA]</scope>
    <source>
        <strain evidence="4 5">DSM 5900</strain>
    </source>
</reference>
<dbReference type="RefSeq" id="WP_123688638.1">
    <property type="nucleotide sequence ID" value="NZ_AP019700.1"/>
</dbReference>
<gene>
    <name evidence="4" type="ORF">EDC65_1117</name>
</gene>